<dbReference type="EnsemblMetazoa" id="CLYHEMT001551.1">
    <property type="protein sequence ID" value="CLYHEMP001551.1"/>
    <property type="gene ID" value="CLYHEMG001551"/>
</dbReference>
<dbReference type="AlphaFoldDB" id="A0A7M5WQD9"/>
<proteinExistence type="predicted"/>
<sequence length="186" mass="22243">KQHKTRSCQKMEYFEENRRNLDKLTGFSQTCLLNVFHEHYPRKPKDLCKALSQPNEIRKLDELKKKKVLRTDQYELIYPSDRKTNSEMFDITLVFLLIRTLCGYKAPRNGWSEMPDKTEETKIAHCLTLKILRNEIQHLPRRELDTTKYREFYNKMRRSLIALGCSRDQITIFAPSHRSAEARITY</sequence>
<evidence type="ECO:0000313" key="2">
    <source>
        <dbReference type="EnsemblMetazoa" id="CLYHEMP001551.1"/>
    </source>
</evidence>
<dbReference type="InterPro" id="IPR041249">
    <property type="entry name" value="HEPN_DZIP3"/>
</dbReference>
<name>A0A7M5WQD9_9CNID</name>
<dbReference type="OrthoDB" id="5964200at2759"/>
<organism evidence="2 3">
    <name type="scientific">Clytia hemisphaerica</name>
    <dbReference type="NCBI Taxonomy" id="252671"/>
    <lineage>
        <taxon>Eukaryota</taxon>
        <taxon>Metazoa</taxon>
        <taxon>Cnidaria</taxon>
        <taxon>Hydrozoa</taxon>
        <taxon>Hydroidolina</taxon>
        <taxon>Leptothecata</taxon>
        <taxon>Obeliida</taxon>
        <taxon>Clytiidae</taxon>
        <taxon>Clytia</taxon>
    </lineage>
</organism>
<evidence type="ECO:0000313" key="3">
    <source>
        <dbReference type="Proteomes" id="UP000594262"/>
    </source>
</evidence>
<dbReference type="Pfam" id="PF18738">
    <property type="entry name" value="HEPN_DZIP3"/>
    <property type="match status" value="1"/>
</dbReference>
<reference evidence="2" key="1">
    <citation type="submission" date="2021-01" db="UniProtKB">
        <authorList>
            <consortium name="EnsemblMetazoa"/>
        </authorList>
    </citation>
    <scope>IDENTIFICATION</scope>
</reference>
<feature type="domain" description="DZIP3-like HEPN" evidence="1">
    <location>
        <begin position="44"/>
        <end position="170"/>
    </location>
</feature>
<dbReference type="Proteomes" id="UP000594262">
    <property type="component" value="Unplaced"/>
</dbReference>
<evidence type="ECO:0000259" key="1">
    <source>
        <dbReference type="Pfam" id="PF18738"/>
    </source>
</evidence>
<keyword evidence="3" id="KW-1185">Reference proteome</keyword>
<accession>A0A7M5WQD9</accession>
<protein>
    <recommendedName>
        <fullName evidence="1">DZIP3-like HEPN domain-containing protein</fullName>
    </recommendedName>
</protein>